<dbReference type="Proteomes" id="UP000762110">
    <property type="component" value="Unassembled WGS sequence"/>
</dbReference>
<reference evidence="2 3" key="1">
    <citation type="submission" date="2020-05" db="EMBL/GenBank/DDBJ databases">
        <title>Description of Pedobacter foliorum sp. nov.</title>
        <authorList>
            <person name="Qi S."/>
            <person name="Carlier A."/>
            <person name="Cnockaert M."/>
            <person name="Vandamme P."/>
        </authorList>
    </citation>
    <scope>NUCLEOTIDE SEQUENCE [LARGE SCALE GENOMIC DNA]</scope>
    <source>
        <strain evidence="2 3">LMG 31300</strain>
    </source>
</reference>
<evidence type="ECO:0000256" key="1">
    <source>
        <dbReference type="SAM" id="Phobius"/>
    </source>
</evidence>
<keyword evidence="1" id="KW-1133">Transmembrane helix</keyword>
<feature type="transmembrane region" description="Helical" evidence="1">
    <location>
        <begin position="6"/>
        <end position="24"/>
    </location>
</feature>
<protein>
    <submittedName>
        <fullName evidence="2">Uncharacterized protein</fullName>
    </submittedName>
</protein>
<comment type="caution">
    <text evidence="2">The sequence shown here is derived from an EMBL/GenBank/DDBJ whole genome shotgun (WGS) entry which is preliminary data.</text>
</comment>
<name>A0ABX2DH11_9SPHI</name>
<evidence type="ECO:0000313" key="2">
    <source>
        <dbReference type="EMBL" id="NQX33082.1"/>
    </source>
</evidence>
<evidence type="ECO:0000313" key="3">
    <source>
        <dbReference type="Proteomes" id="UP000762110"/>
    </source>
</evidence>
<accession>A0ABX2DH11</accession>
<gene>
    <name evidence="2" type="ORF">HQN85_15195</name>
</gene>
<dbReference type="EMBL" id="JABMKV010000005">
    <property type="protein sequence ID" value="NQX33082.1"/>
    <property type="molecule type" value="Genomic_DNA"/>
</dbReference>
<sequence>MGTTSYIFFGLLLIPLIIFLIWAIKQDKRRNYLGLFFLVVGVIIAIYTILRLDKDFMENNTQVVPKSSSFK</sequence>
<proteinExistence type="predicted"/>
<keyword evidence="1" id="KW-0472">Membrane</keyword>
<keyword evidence="1" id="KW-0812">Transmembrane</keyword>
<organism evidence="2 3">
    <name type="scientific">Pedobacter boryungensis</name>
    <dbReference type="NCBI Taxonomy" id="869962"/>
    <lineage>
        <taxon>Bacteria</taxon>
        <taxon>Pseudomonadati</taxon>
        <taxon>Bacteroidota</taxon>
        <taxon>Sphingobacteriia</taxon>
        <taxon>Sphingobacteriales</taxon>
        <taxon>Sphingobacteriaceae</taxon>
        <taxon>Pedobacter</taxon>
    </lineage>
</organism>
<feature type="transmembrane region" description="Helical" evidence="1">
    <location>
        <begin position="31"/>
        <end position="50"/>
    </location>
</feature>
<keyword evidence="3" id="KW-1185">Reference proteome</keyword>
<dbReference type="RefSeq" id="WP_173273848.1">
    <property type="nucleotide sequence ID" value="NZ_JABMKV010000005.1"/>
</dbReference>